<reference evidence="8 9" key="1">
    <citation type="submission" date="2019-02" db="EMBL/GenBank/DDBJ databases">
        <title>Deep-cultivation of Planctomycetes and their phenomic and genomic characterization uncovers novel biology.</title>
        <authorList>
            <person name="Wiegand S."/>
            <person name="Jogler M."/>
            <person name="Boedeker C."/>
            <person name="Pinto D."/>
            <person name="Vollmers J."/>
            <person name="Rivas-Marin E."/>
            <person name="Kohn T."/>
            <person name="Peeters S.H."/>
            <person name="Heuer A."/>
            <person name="Rast P."/>
            <person name="Oberbeckmann S."/>
            <person name="Bunk B."/>
            <person name="Jeske O."/>
            <person name="Meyerdierks A."/>
            <person name="Storesund J.E."/>
            <person name="Kallscheuer N."/>
            <person name="Luecker S."/>
            <person name="Lage O.M."/>
            <person name="Pohl T."/>
            <person name="Merkel B.J."/>
            <person name="Hornburger P."/>
            <person name="Mueller R.-W."/>
            <person name="Bruemmer F."/>
            <person name="Labrenz M."/>
            <person name="Spormann A.M."/>
            <person name="Op den Camp H."/>
            <person name="Overmann J."/>
            <person name="Amann R."/>
            <person name="Jetten M.S.M."/>
            <person name="Mascher T."/>
            <person name="Medema M.H."/>
            <person name="Devos D.P."/>
            <person name="Kaster A.-K."/>
            <person name="Ovreas L."/>
            <person name="Rohde M."/>
            <person name="Galperin M.Y."/>
            <person name="Jogler C."/>
        </authorList>
    </citation>
    <scope>NUCLEOTIDE SEQUENCE [LARGE SCALE GENOMIC DNA]</scope>
    <source>
        <strain evidence="8 9">SV_7m_r</strain>
    </source>
</reference>
<evidence type="ECO:0000313" key="8">
    <source>
        <dbReference type="EMBL" id="QDT61896.1"/>
    </source>
</evidence>
<dbReference type="GO" id="GO:0006777">
    <property type="term" value="P:Mo-molybdopterin cofactor biosynthetic process"/>
    <property type="evidence" value="ECO:0007669"/>
    <property type="project" value="UniProtKB-KW"/>
</dbReference>
<dbReference type="GO" id="GO:0061799">
    <property type="term" value="F:cyclic pyranopterin monophosphate synthase activity"/>
    <property type="evidence" value="ECO:0007669"/>
    <property type="project" value="UniProtKB-EC"/>
</dbReference>
<dbReference type="OrthoDB" id="9794429at2"/>
<keyword evidence="9" id="KW-1185">Reference proteome</keyword>
<evidence type="ECO:0000256" key="2">
    <source>
        <dbReference type="ARBA" id="ARBA00005046"/>
    </source>
</evidence>
<protein>
    <recommendedName>
        <fullName evidence="3">cyclic pyranopterin monophosphate synthase</fullName>
        <ecNumber evidence="3">4.6.1.17</ecNumber>
    </recommendedName>
</protein>
<dbReference type="InterPro" id="IPR047594">
    <property type="entry name" value="MoaC_bact/euk"/>
</dbReference>
<proteinExistence type="predicted"/>
<evidence type="ECO:0000256" key="6">
    <source>
        <dbReference type="ARBA" id="ARBA00055087"/>
    </source>
</evidence>
<dbReference type="EC" id="4.6.1.17" evidence="3"/>
<accession>A0A517T0H1</accession>
<evidence type="ECO:0000259" key="7">
    <source>
        <dbReference type="Pfam" id="PF01967"/>
    </source>
</evidence>
<evidence type="ECO:0000256" key="5">
    <source>
        <dbReference type="ARBA" id="ARBA00023239"/>
    </source>
</evidence>
<evidence type="ECO:0000313" key="9">
    <source>
        <dbReference type="Proteomes" id="UP000315003"/>
    </source>
</evidence>
<dbReference type="NCBIfam" id="NF006870">
    <property type="entry name" value="PRK09364.1"/>
    <property type="match status" value="1"/>
</dbReference>
<dbReference type="RefSeq" id="WP_145276270.1">
    <property type="nucleotide sequence ID" value="NZ_CP036272.1"/>
</dbReference>
<dbReference type="UniPathway" id="UPA00344"/>
<dbReference type="InterPro" id="IPR002820">
    <property type="entry name" value="Mopterin_CF_biosynth-C_dom"/>
</dbReference>
<dbReference type="NCBIfam" id="TIGR00581">
    <property type="entry name" value="moaC"/>
    <property type="match status" value="1"/>
</dbReference>
<evidence type="ECO:0000256" key="3">
    <source>
        <dbReference type="ARBA" id="ARBA00012575"/>
    </source>
</evidence>
<dbReference type="EMBL" id="CP036272">
    <property type="protein sequence ID" value="QDT61896.1"/>
    <property type="molecule type" value="Genomic_DNA"/>
</dbReference>
<dbReference type="Gene3D" id="3.30.70.640">
    <property type="entry name" value="Molybdopterin cofactor biosynthesis C (MoaC) domain"/>
    <property type="match status" value="1"/>
</dbReference>
<gene>
    <name evidence="8" type="primary">moaC</name>
    <name evidence="8" type="ORF">SV7mr_44370</name>
</gene>
<comment type="function">
    <text evidence="6">Catalyzes the conversion of (8S)-3',8-cyclo-7,8-dihydroguanosine 5'-triphosphate to cyclic pyranopterin monophosphate (cPMP).</text>
</comment>
<evidence type="ECO:0000256" key="4">
    <source>
        <dbReference type="ARBA" id="ARBA00023150"/>
    </source>
</evidence>
<dbReference type="CDD" id="cd01420">
    <property type="entry name" value="MoaC_PE"/>
    <property type="match status" value="1"/>
</dbReference>
<dbReference type="Pfam" id="PF01967">
    <property type="entry name" value="MoaC"/>
    <property type="match status" value="1"/>
</dbReference>
<keyword evidence="4" id="KW-0501">Molybdenum cofactor biosynthesis</keyword>
<dbReference type="PANTHER" id="PTHR22960">
    <property type="entry name" value="MOLYBDOPTERIN COFACTOR SYNTHESIS PROTEIN A"/>
    <property type="match status" value="1"/>
</dbReference>
<comment type="catalytic activity">
    <reaction evidence="1">
        <text>(8S)-3',8-cyclo-7,8-dihydroguanosine 5'-triphosphate = cyclic pyranopterin phosphate + diphosphate</text>
        <dbReference type="Rhea" id="RHEA:49580"/>
        <dbReference type="ChEBI" id="CHEBI:33019"/>
        <dbReference type="ChEBI" id="CHEBI:59648"/>
        <dbReference type="ChEBI" id="CHEBI:131766"/>
        <dbReference type="EC" id="4.6.1.17"/>
    </reaction>
</comment>
<dbReference type="SUPFAM" id="SSF55040">
    <property type="entry name" value="Molybdenum cofactor biosynthesis protein C, MoaC"/>
    <property type="match status" value="1"/>
</dbReference>
<dbReference type="AlphaFoldDB" id="A0A517T0H1"/>
<dbReference type="Proteomes" id="UP000315003">
    <property type="component" value="Chromosome"/>
</dbReference>
<keyword evidence="5" id="KW-0456">Lyase</keyword>
<comment type="pathway">
    <text evidence="2">Cofactor biosynthesis; molybdopterin biosynthesis.</text>
</comment>
<evidence type="ECO:0000256" key="1">
    <source>
        <dbReference type="ARBA" id="ARBA00001637"/>
    </source>
</evidence>
<organism evidence="8 9">
    <name type="scientific">Stieleria bergensis</name>
    <dbReference type="NCBI Taxonomy" id="2528025"/>
    <lineage>
        <taxon>Bacteria</taxon>
        <taxon>Pseudomonadati</taxon>
        <taxon>Planctomycetota</taxon>
        <taxon>Planctomycetia</taxon>
        <taxon>Pirellulales</taxon>
        <taxon>Pirellulaceae</taxon>
        <taxon>Stieleria</taxon>
    </lineage>
</organism>
<dbReference type="InterPro" id="IPR050105">
    <property type="entry name" value="MoCo_biosynth_MoaA/MoaC"/>
</dbReference>
<name>A0A517T0H1_9BACT</name>
<feature type="domain" description="Molybdopterin cofactor biosynthesis C (MoaC)" evidence="7">
    <location>
        <begin position="14"/>
        <end position="161"/>
    </location>
</feature>
<dbReference type="InterPro" id="IPR023045">
    <property type="entry name" value="MoaC"/>
</dbReference>
<dbReference type="InterPro" id="IPR036522">
    <property type="entry name" value="MoaC_sf"/>
</dbReference>
<sequence length="175" mass="18328">MASSHFDPSGNAHMVDVSAKEITRRIAVACADVQLSPQAAQQIRDGSAGKGDVLNVARLAAIQASKWTSHLIPLCHAIPIESVSVTFQWLTEPKPAAGTKAPATPQSLRCEVTAVTSGKTGIEMEAMTAASTAALTIYDMLKSVDKAIQIGPIWLTKKSGGRSGDYSSDLPPKSA</sequence>